<dbReference type="CDD" id="cd24054">
    <property type="entry name" value="ASKHA_NBD_AaPPX-GppA_MtPPX2-like"/>
    <property type="match status" value="1"/>
</dbReference>
<dbReference type="Gene3D" id="3.30.420.150">
    <property type="entry name" value="Exopolyphosphatase. Domain 2"/>
    <property type="match status" value="1"/>
</dbReference>
<dbReference type="InterPro" id="IPR050273">
    <property type="entry name" value="GppA/Ppx_hydrolase"/>
</dbReference>
<dbReference type="PANTHER" id="PTHR30005:SF0">
    <property type="entry name" value="RETROGRADE REGULATION PROTEIN 2"/>
    <property type="match status" value="1"/>
</dbReference>
<evidence type="ECO:0000259" key="2">
    <source>
        <dbReference type="Pfam" id="PF02541"/>
    </source>
</evidence>
<keyword evidence="4" id="KW-1185">Reference proteome</keyword>
<gene>
    <name evidence="3" type="ORF">ABFZ84_12110</name>
</gene>
<dbReference type="EMBL" id="JBEHZE010000001">
    <property type="protein sequence ID" value="MEX6634289.1"/>
    <property type="molecule type" value="Genomic_DNA"/>
</dbReference>
<dbReference type="InterPro" id="IPR003695">
    <property type="entry name" value="Ppx_GppA_N"/>
</dbReference>
<accession>A0ABV3Z8C7</accession>
<comment type="caution">
    <text evidence="3">The sequence shown here is derived from an EMBL/GenBank/DDBJ whole genome shotgun (WGS) entry which is preliminary data.</text>
</comment>
<dbReference type="SUPFAM" id="SSF53067">
    <property type="entry name" value="Actin-like ATPase domain"/>
    <property type="match status" value="2"/>
</dbReference>
<name>A0ABV3Z8C7_9PROT</name>
<evidence type="ECO:0000313" key="4">
    <source>
        <dbReference type="Proteomes" id="UP001560685"/>
    </source>
</evidence>
<dbReference type="InterPro" id="IPR043129">
    <property type="entry name" value="ATPase_NBD"/>
</dbReference>
<evidence type="ECO:0000256" key="1">
    <source>
        <dbReference type="SAM" id="MobiDB-lite"/>
    </source>
</evidence>
<dbReference type="RefSeq" id="WP_369314275.1">
    <property type="nucleotide sequence ID" value="NZ_JBEHZE010000001.1"/>
</dbReference>
<protein>
    <submittedName>
        <fullName evidence="3">Ppx/GppA phosphatase family protein</fullName>
    </submittedName>
</protein>
<sequence length="376" mass="40634">MTGTKRTTSAGGGNAPKNAKASKKSTKNGPRSGSRDRRHLRFAAIDLGTNNCRLLIAAPRGRNFRIVDAFSRIVRLGEGLGKTGVLSDGAMERTISALKICAQKIEKRGVTHIRCIATQACRGADNGEAFLTRVAEETGLKFEIIPTEEEARLAVVGCAELLDENTAAGLIFDIGGGSTELSWVKITKQGSSNPPTVDVVAWTSLPFGVVSLAEKWDGREITTEKYAAMIDDIRAQLSAVGDPAGVKALFDSDDAHLLGTSGTVTSIAGVHLGLKRYRRDEIDGVWLTANDAREVTERLRAMSLDDRANEPCIGPDRADLVVCGCAILDALQREWPASRIRVADRGLREGILADLTQQARRENQRSRKKRSRTKAS</sequence>
<evidence type="ECO:0000313" key="3">
    <source>
        <dbReference type="EMBL" id="MEX6634289.1"/>
    </source>
</evidence>
<dbReference type="PANTHER" id="PTHR30005">
    <property type="entry name" value="EXOPOLYPHOSPHATASE"/>
    <property type="match status" value="1"/>
</dbReference>
<dbReference type="Gene3D" id="3.30.420.40">
    <property type="match status" value="1"/>
</dbReference>
<dbReference type="Pfam" id="PF02541">
    <property type="entry name" value="Ppx-GppA"/>
    <property type="match status" value="1"/>
</dbReference>
<proteinExistence type="predicted"/>
<feature type="domain" description="Ppx/GppA phosphatase N-terminal" evidence="2">
    <location>
        <begin position="57"/>
        <end position="356"/>
    </location>
</feature>
<feature type="region of interest" description="Disordered" evidence="1">
    <location>
        <begin position="1"/>
        <end position="37"/>
    </location>
</feature>
<reference evidence="3 4" key="1">
    <citation type="submission" date="2024-05" db="EMBL/GenBank/DDBJ databases">
        <title>Three bacterial strains, DH-69, EH-24, and ECK-19 isolated from coastal sediments.</title>
        <authorList>
            <person name="Ye Y.-Q."/>
            <person name="Du Z.-J."/>
        </authorList>
    </citation>
    <scope>NUCLEOTIDE SEQUENCE [LARGE SCALE GENOMIC DNA]</scope>
    <source>
        <strain evidence="3 4">ECK-19</strain>
    </source>
</reference>
<organism evidence="3 4">
    <name type="scientific">Hyphococcus lacteus</name>
    <dbReference type="NCBI Taxonomy" id="3143536"/>
    <lineage>
        <taxon>Bacteria</taxon>
        <taxon>Pseudomonadati</taxon>
        <taxon>Pseudomonadota</taxon>
        <taxon>Alphaproteobacteria</taxon>
        <taxon>Parvularculales</taxon>
        <taxon>Parvularculaceae</taxon>
        <taxon>Hyphococcus</taxon>
    </lineage>
</organism>
<dbReference type="Proteomes" id="UP001560685">
    <property type="component" value="Unassembled WGS sequence"/>
</dbReference>